<gene>
    <name evidence="1" type="ORF">dnl_29320</name>
</gene>
<dbReference type="EMBL" id="CP061799">
    <property type="protein sequence ID" value="QTA80622.1"/>
    <property type="molecule type" value="Genomic_DNA"/>
</dbReference>
<dbReference type="KEGG" id="dli:dnl_29320"/>
<protein>
    <submittedName>
        <fullName evidence="1">Uncharacterized protein</fullName>
    </submittedName>
</protein>
<dbReference type="Proteomes" id="UP000663720">
    <property type="component" value="Chromosome"/>
</dbReference>
<dbReference type="RefSeq" id="WP_207692255.1">
    <property type="nucleotide sequence ID" value="NZ_CP061799.1"/>
</dbReference>
<reference evidence="1" key="1">
    <citation type="journal article" date="2021" name="Microb. Physiol.">
        <title>Proteogenomic Insights into the Physiology of Marine, Sulfate-Reducing, Filamentous Desulfonema limicola and Desulfonema magnum.</title>
        <authorList>
            <person name="Schnaars V."/>
            <person name="Wohlbrand L."/>
            <person name="Scheve S."/>
            <person name="Hinrichs C."/>
            <person name="Reinhardt R."/>
            <person name="Rabus R."/>
        </authorList>
    </citation>
    <scope>NUCLEOTIDE SEQUENCE</scope>
    <source>
        <strain evidence="1">5ac10</strain>
    </source>
</reference>
<evidence type="ECO:0000313" key="2">
    <source>
        <dbReference type="Proteomes" id="UP000663720"/>
    </source>
</evidence>
<name>A0A975GGW0_9BACT</name>
<proteinExistence type="predicted"/>
<evidence type="ECO:0000313" key="1">
    <source>
        <dbReference type="EMBL" id="QTA80622.1"/>
    </source>
</evidence>
<keyword evidence="2" id="KW-1185">Reference proteome</keyword>
<organism evidence="1 2">
    <name type="scientific">Desulfonema limicola</name>
    <dbReference type="NCBI Taxonomy" id="45656"/>
    <lineage>
        <taxon>Bacteria</taxon>
        <taxon>Pseudomonadati</taxon>
        <taxon>Thermodesulfobacteriota</taxon>
        <taxon>Desulfobacteria</taxon>
        <taxon>Desulfobacterales</taxon>
        <taxon>Desulfococcaceae</taxon>
        <taxon>Desulfonema</taxon>
    </lineage>
</organism>
<dbReference type="AlphaFoldDB" id="A0A975GGW0"/>
<sequence length="69" mass="7692">MSSIKYEERTVFRIASEISDIASSGQLSRKNKLAMLEALRDTLNETISELKLAPPDEPISLQGVKPGWM</sequence>
<accession>A0A975GGW0</accession>